<keyword evidence="19" id="KW-1185">Reference proteome</keyword>
<comment type="cofactor">
    <cofactor evidence="1">
        <name>siroheme</name>
        <dbReference type="ChEBI" id="CHEBI:60052"/>
    </cofactor>
</comment>
<reference evidence="18 19" key="1">
    <citation type="journal article" date="2012" name="Science">
        <title>The Paleozoic origin of enzymatic lignin decomposition reconstructed from 31 fungal genomes.</title>
        <authorList>
            <person name="Floudas D."/>
            <person name="Binder M."/>
            <person name="Riley R."/>
            <person name="Barry K."/>
            <person name="Blanchette R.A."/>
            <person name="Henrissat B."/>
            <person name="Martinez A.T."/>
            <person name="Otillar R."/>
            <person name="Spatafora J.W."/>
            <person name="Yadav J.S."/>
            <person name="Aerts A."/>
            <person name="Benoit I."/>
            <person name="Boyd A."/>
            <person name="Carlson A."/>
            <person name="Copeland A."/>
            <person name="Coutinho P.M."/>
            <person name="de Vries R.P."/>
            <person name="Ferreira P."/>
            <person name="Findley K."/>
            <person name="Foster B."/>
            <person name="Gaskell J."/>
            <person name="Glotzer D."/>
            <person name="Gorecki P."/>
            <person name="Heitman J."/>
            <person name="Hesse C."/>
            <person name="Hori C."/>
            <person name="Igarashi K."/>
            <person name="Jurgens J.A."/>
            <person name="Kallen N."/>
            <person name="Kersten P."/>
            <person name="Kohler A."/>
            <person name="Kuees U."/>
            <person name="Kumar T.K.A."/>
            <person name="Kuo A."/>
            <person name="LaButti K."/>
            <person name="Larrondo L.F."/>
            <person name="Lindquist E."/>
            <person name="Ling A."/>
            <person name="Lombard V."/>
            <person name="Lucas S."/>
            <person name="Lundell T."/>
            <person name="Martin R."/>
            <person name="McLaughlin D.J."/>
            <person name="Morgenstern I."/>
            <person name="Morin E."/>
            <person name="Murat C."/>
            <person name="Nagy L.G."/>
            <person name="Nolan M."/>
            <person name="Ohm R.A."/>
            <person name="Patyshakuliyeva A."/>
            <person name="Rokas A."/>
            <person name="Ruiz-Duenas F.J."/>
            <person name="Sabat G."/>
            <person name="Salamov A."/>
            <person name="Samejima M."/>
            <person name="Schmutz J."/>
            <person name="Slot J.C."/>
            <person name="St John F."/>
            <person name="Stenlid J."/>
            <person name="Sun H."/>
            <person name="Sun S."/>
            <person name="Syed K."/>
            <person name="Tsang A."/>
            <person name="Wiebenga A."/>
            <person name="Young D."/>
            <person name="Pisabarro A."/>
            <person name="Eastwood D.C."/>
            <person name="Martin F."/>
            <person name="Cullen D."/>
            <person name="Grigoriev I.V."/>
            <person name="Hibbett D.S."/>
        </authorList>
    </citation>
    <scope>NUCLEOTIDE SEQUENCE</scope>
    <source>
        <strain evidence="19">FP-58527</strain>
    </source>
</reference>
<keyword evidence="14" id="KW-0198">Cysteine biosynthesis</keyword>
<evidence type="ECO:0000256" key="5">
    <source>
        <dbReference type="ARBA" id="ARBA00012604"/>
    </source>
</evidence>
<keyword evidence="11" id="KW-0560">Oxidoreductase</keyword>
<accession>S8E7B9</accession>
<dbReference type="SUPFAM" id="SSF56014">
    <property type="entry name" value="Nitrite and sulphite reductase 4Fe-4S domain-like"/>
    <property type="match status" value="2"/>
</dbReference>
<evidence type="ECO:0000256" key="11">
    <source>
        <dbReference type="ARBA" id="ARBA00023002"/>
    </source>
</evidence>
<dbReference type="GO" id="GO:0050661">
    <property type="term" value="F:NADP binding"/>
    <property type="evidence" value="ECO:0007669"/>
    <property type="project" value="InterPro"/>
</dbReference>
<dbReference type="InterPro" id="IPR008254">
    <property type="entry name" value="Flavodoxin/NO_synth"/>
</dbReference>
<evidence type="ECO:0000313" key="19">
    <source>
        <dbReference type="Proteomes" id="UP000015241"/>
    </source>
</evidence>
<dbReference type="NCBIfam" id="TIGR02041">
    <property type="entry name" value="CysI"/>
    <property type="match status" value="1"/>
</dbReference>
<dbReference type="NCBIfam" id="NF010029">
    <property type="entry name" value="PRK13504.1"/>
    <property type="match status" value="1"/>
</dbReference>
<keyword evidence="6" id="KW-0004">4Fe-4S</keyword>
<dbReference type="STRING" id="743788.S8E7B9"/>
<evidence type="ECO:0000259" key="17">
    <source>
        <dbReference type="PROSITE" id="PS50902"/>
    </source>
</evidence>
<dbReference type="GO" id="GO:0009337">
    <property type="term" value="C:sulfite reductase complex (NADPH)"/>
    <property type="evidence" value="ECO:0007669"/>
    <property type="project" value="InterPro"/>
</dbReference>
<keyword evidence="8" id="KW-0349">Heme</keyword>
<dbReference type="Pfam" id="PF00258">
    <property type="entry name" value="Flavodoxin_1"/>
    <property type="match status" value="1"/>
</dbReference>
<dbReference type="PRINTS" id="PR00397">
    <property type="entry name" value="SIROHAEM"/>
</dbReference>
<dbReference type="InterPro" id="IPR006066">
    <property type="entry name" value="NO2/SO3_Rdtase_FeS/sirohaem_BS"/>
</dbReference>
<dbReference type="SUPFAM" id="SSF55124">
    <property type="entry name" value="Nitrite/Sulfite reductase N-terminal domain-like"/>
    <property type="match status" value="2"/>
</dbReference>
<dbReference type="PROSITE" id="PS00365">
    <property type="entry name" value="NIR_SIR"/>
    <property type="match status" value="1"/>
</dbReference>
<dbReference type="FunFam" id="3.30.413.10:FF:000004">
    <property type="entry name" value="Sulfite reductase [NADPH] hemoprotein beta-component"/>
    <property type="match status" value="1"/>
</dbReference>
<dbReference type="GO" id="GO:0004783">
    <property type="term" value="F:sulfite reductase (NADPH) activity"/>
    <property type="evidence" value="ECO:0007669"/>
    <property type="project" value="UniProtKB-EC"/>
</dbReference>
<dbReference type="EMBL" id="KE504145">
    <property type="protein sequence ID" value="EPT00917.1"/>
    <property type="molecule type" value="Genomic_DNA"/>
</dbReference>
<dbReference type="SUPFAM" id="SSF52218">
    <property type="entry name" value="Flavoproteins"/>
    <property type="match status" value="1"/>
</dbReference>
<dbReference type="InterPro" id="IPR011786">
    <property type="entry name" value="CysI"/>
</dbReference>
<dbReference type="GO" id="GO:0010181">
    <property type="term" value="F:FMN binding"/>
    <property type="evidence" value="ECO:0007669"/>
    <property type="project" value="InterPro"/>
</dbReference>
<evidence type="ECO:0000256" key="3">
    <source>
        <dbReference type="ARBA" id="ARBA00004774"/>
    </source>
</evidence>
<dbReference type="InterPro" id="IPR006067">
    <property type="entry name" value="NO2/SO3_Rdtase_4Fe4S_dom"/>
</dbReference>
<dbReference type="InterPro" id="IPR009014">
    <property type="entry name" value="Transketo_C/PFOR_II"/>
</dbReference>
<dbReference type="PRINTS" id="PR00369">
    <property type="entry name" value="FLAVODOXIN"/>
</dbReference>
<dbReference type="SUPFAM" id="SSF52518">
    <property type="entry name" value="Thiamin diphosphate-binding fold (THDP-binding)"/>
    <property type="match status" value="1"/>
</dbReference>
<evidence type="ECO:0000313" key="18">
    <source>
        <dbReference type="EMBL" id="EPT00917.1"/>
    </source>
</evidence>
<comment type="catalytic activity">
    <reaction evidence="15">
        <text>hydrogen sulfide + 3 NADP(+) + 3 H2O = sulfite + 3 NADPH + 4 H(+)</text>
        <dbReference type="Rhea" id="RHEA:13801"/>
        <dbReference type="ChEBI" id="CHEBI:15377"/>
        <dbReference type="ChEBI" id="CHEBI:15378"/>
        <dbReference type="ChEBI" id="CHEBI:17359"/>
        <dbReference type="ChEBI" id="CHEBI:29919"/>
        <dbReference type="ChEBI" id="CHEBI:57783"/>
        <dbReference type="ChEBI" id="CHEBI:58349"/>
        <dbReference type="EC" id="1.8.1.2"/>
    </reaction>
</comment>
<dbReference type="GO" id="GO:0019344">
    <property type="term" value="P:cysteine biosynthetic process"/>
    <property type="evidence" value="ECO:0007669"/>
    <property type="project" value="UniProtKB-KW"/>
</dbReference>
<evidence type="ECO:0000256" key="7">
    <source>
        <dbReference type="ARBA" id="ARBA00022605"/>
    </source>
</evidence>
<feature type="compositionally biased region" description="Polar residues" evidence="16">
    <location>
        <begin position="197"/>
        <end position="210"/>
    </location>
</feature>
<comment type="similarity">
    <text evidence="4">Belongs to the nitrite and sulfite reductase 4Fe-4S domain family.</text>
</comment>
<evidence type="ECO:0000256" key="2">
    <source>
        <dbReference type="ARBA" id="ARBA00001966"/>
    </source>
</evidence>
<dbReference type="eggNOG" id="KOG0560">
    <property type="taxonomic scope" value="Eukaryota"/>
</dbReference>
<evidence type="ECO:0000256" key="9">
    <source>
        <dbReference type="ARBA" id="ARBA00022723"/>
    </source>
</evidence>
<dbReference type="PANTHER" id="PTHR11493">
    <property type="entry name" value="SULFITE REDUCTASE [NADPH] SUBUNIT BETA-RELATED"/>
    <property type="match status" value="1"/>
</dbReference>
<dbReference type="GO" id="GO:0046872">
    <property type="term" value="F:metal ion binding"/>
    <property type="evidence" value="ECO:0007669"/>
    <property type="project" value="UniProtKB-KW"/>
</dbReference>
<dbReference type="InterPro" id="IPR045169">
    <property type="entry name" value="NO2/SO3_Rdtase_4Fe4S_prot"/>
</dbReference>
<dbReference type="FunCoup" id="S8E7B9">
    <property type="interactions" value="29"/>
</dbReference>
<dbReference type="PROSITE" id="PS50902">
    <property type="entry name" value="FLAVODOXIN_LIKE"/>
    <property type="match status" value="1"/>
</dbReference>
<dbReference type="FunFam" id="3.30.413.10:FF:000003">
    <property type="entry name" value="Sulfite reductase [NADPH] hemoprotein beta-component"/>
    <property type="match status" value="1"/>
</dbReference>
<dbReference type="InterPro" id="IPR036136">
    <property type="entry name" value="Nit/Sulf_reduc_fer-like_dom_sf"/>
</dbReference>
<comment type="pathway">
    <text evidence="3">Sulfur metabolism; hydrogen sulfide biosynthesis; hydrogen sulfide from sulfite (NADPH route): step 1/1.</text>
</comment>
<dbReference type="GO" id="GO:0050311">
    <property type="term" value="F:sulfite reductase (ferredoxin) activity"/>
    <property type="evidence" value="ECO:0007669"/>
    <property type="project" value="TreeGrafter"/>
</dbReference>
<evidence type="ECO:0000256" key="6">
    <source>
        <dbReference type="ARBA" id="ARBA00022485"/>
    </source>
</evidence>
<sequence length="1463" mass="159085">MTPSISAVARIASLASDLVVNSVSLRPAVSPFTAALSTHSTTVHHIPFGADPGAALLQQHAHNTSNGAKFGLVSYTTVSHPRVLHHLIPHLAELSSTTTVLHVAIPTSDDLSDVLVLRASLPFCIYSRTAQQAHDHGLLASRLARTEGKAVLHIFYVDVDSEDISEVTDEQVDAYLSAPPPSANGHANGHAKGHVNGHSNGHSNGHTNGHANGDAKWKDDSTQLLRAFHAASATAVSVLRRPLRAIHTHGAEEPHTVLVTLAALPASLELDGVAFVDVNLLKPLPPANVAHAIPTSAQRILVLEHLRRWSVKWTPLFLDVVSALQGEDSEREPRPSVQSVLVGDARGITPSDIEQLLEQPAEGTGRLTLGSPVSASAQADATATTLHIPKHEVSYTKLLDTLFGARLDIANDPARVGALGAIATSPEFTLGRLRGELEALKKLDDDVKQAMREPDLPGDLHQLLGAWLQAAKGKPAPATDDAARLADALEEHASILKSAAARRVYVNRALLKSDALAKSRWIIGSDAWAYDLGASGLHHAIASGLNVNVLLLDTTPYSSRTAASRRKQDVGLYAMNHGDVYVASIALYSSYSQVLQALVEADRYPGPSIVLAYLPYSTEESPALEILKETKRAVDAGYWPLYRWDPSKEGDAAFTLDSDAIKNELRTFLDRQNHISQLVAAQPQLPAELVGSLGEKLRAARKARAQKAYADLLTAIDAPPLAVLYASDGGTAEKVAKRLAARAKIRGLVVSVAPMDAVSLEDLAKEQYVAFVTSVAGQGEFPQNGRAFVKALSGAAARGERLLSDVKVGVFGMGDSHYWPRPEDAHYYNKAGKDLDARLQALGAEHFVPLGLGDDQDADGPETGYKAWEPLVWKALGVDAVEVQEAEPEPITNEHIKVASQYLRGTITEGLEDRSTGSLAPSDTQLTKFHGIYQQDDRDIRDERVAQGVEPAYSFMIRVRMPGGVCRPDQWLQMDQIADEHGCGTFKITTRQTFQFHGVIKRHLKSAIQDINRGLLDTLAACGDVNRNVIVSAIPSLSKLHAQAYDFARRVSEHLLPRTTAYHEIWLDKKLVAGEALKDAEPLYGEFYLPRKFKVAVAVPPTNDVDVFANDVGFVAIVDKYGNLAGFNVSAGGGMGVTHGNKKTYPRLGSILGFCTVEQGVAVAEKIMIVQRDNGNREDRKNARLKYTIDRMGLENFKAEVERLLGWQLAPARPFTFDRNVDDYGWHTGEDGKHHFTCFIENGRIQDEHGKEFKTCLREIAKIHKGAFRMTANQHLLITDIATEDLPPIKALLAQYKLDTLSHTGLRLSSSACVAFPTCGLAMAESERYLPILIDKVEKICEESGLRNDSIVMRMTGCPNGCARPYVAEVAFVGKAPGTYSMLLGGGYHGQRLNKIYRETVTEPEILAILRPMIKHYALERQEGEHFGDFVIRTGYIAPTTEGKAWYDHMGGEGQHREGAIVA</sequence>
<dbReference type="Gene3D" id="3.40.50.360">
    <property type="match status" value="1"/>
</dbReference>
<evidence type="ECO:0000256" key="13">
    <source>
        <dbReference type="ARBA" id="ARBA00023014"/>
    </source>
</evidence>
<dbReference type="Gene3D" id="3.30.413.10">
    <property type="entry name" value="Sulfite Reductase Hemoprotein, domain 1"/>
    <property type="match status" value="2"/>
</dbReference>
<dbReference type="GO" id="GO:0051539">
    <property type="term" value="F:4 iron, 4 sulfur cluster binding"/>
    <property type="evidence" value="ECO:0007669"/>
    <property type="project" value="UniProtKB-KW"/>
</dbReference>
<evidence type="ECO:0000256" key="12">
    <source>
        <dbReference type="ARBA" id="ARBA00023004"/>
    </source>
</evidence>
<name>S8E7B9_FOMSC</name>
<evidence type="ECO:0000256" key="14">
    <source>
        <dbReference type="ARBA" id="ARBA00023192"/>
    </source>
</evidence>
<dbReference type="GO" id="GO:0020037">
    <property type="term" value="F:heme binding"/>
    <property type="evidence" value="ECO:0007669"/>
    <property type="project" value="InterPro"/>
</dbReference>
<evidence type="ECO:0000256" key="8">
    <source>
        <dbReference type="ARBA" id="ARBA00022617"/>
    </source>
</evidence>
<keyword evidence="10" id="KW-0521">NADP</keyword>
<keyword evidence="9" id="KW-0479">Metal-binding</keyword>
<dbReference type="InterPro" id="IPR005117">
    <property type="entry name" value="NiRdtase/SiRdtase_haem-b_fer"/>
</dbReference>
<comment type="cofactor">
    <cofactor evidence="2">
        <name>[4Fe-4S] cluster</name>
        <dbReference type="ChEBI" id="CHEBI:49883"/>
    </cofactor>
</comment>
<dbReference type="OrthoDB" id="1688044at2759"/>
<dbReference type="InterPro" id="IPR045854">
    <property type="entry name" value="NO2/SO3_Rdtase_4Fe4S_sf"/>
</dbReference>
<keyword evidence="12" id="KW-0408">Iron</keyword>
<keyword evidence="7" id="KW-0028">Amino-acid biosynthesis</keyword>
<protein>
    <recommendedName>
        <fullName evidence="5">assimilatory sulfite reductase (NADPH)</fullName>
        <ecNumber evidence="5">1.8.1.2</ecNumber>
    </recommendedName>
</protein>
<dbReference type="Proteomes" id="UP000015241">
    <property type="component" value="Unassembled WGS sequence"/>
</dbReference>
<evidence type="ECO:0000256" key="4">
    <source>
        <dbReference type="ARBA" id="ARBA00010429"/>
    </source>
</evidence>
<feature type="region of interest" description="Disordered" evidence="16">
    <location>
        <begin position="179"/>
        <end position="216"/>
    </location>
</feature>
<dbReference type="Pfam" id="PF03460">
    <property type="entry name" value="NIR_SIR_ferr"/>
    <property type="match status" value="2"/>
</dbReference>
<gene>
    <name evidence="18" type="ORF">FOMPIDRAFT_1049163</name>
</gene>
<evidence type="ECO:0000256" key="15">
    <source>
        <dbReference type="ARBA" id="ARBA00052219"/>
    </source>
</evidence>
<dbReference type="InParanoid" id="S8E7B9"/>
<dbReference type="InterPro" id="IPR029039">
    <property type="entry name" value="Flavoprotein-like_sf"/>
</dbReference>
<dbReference type="EC" id="1.8.1.2" evidence="5"/>
<dbReference type="HOGENOM" id="CLU_001975_1_1_1"/>
<dbReference type="FunFam" id="3.40.50.360:FF:000016">
    <property type="entry name" value="Sulfite reductase subunit beta"/>
    <property type="match status" value="1"/>
</dbReference>
<dbReference type="Gene3D" id="3.40.50.920">
    <property type="match status" value="1"/>
</dbReference>
<keyword evidence="13" id="KW-0411">Iron-sulfur</keyword>
<dbReference type="Gene3D" id="3.40.50.970">
    <property type="match status" value="2"/>
</dbReference>
<dbReference type="HAMAP" id="MF_01540">
    <property type="entry name" value="CysI"/>
    <property type="match status" value="1"/>
</dbReference>
<organism evidence="18 19">
    <name type="scientific">Fomitopsis schrenkii</name>
    <name type="common">Brown rot fungus</name>
    <dbReference type="NCBI Taxonomy" id="2126942"/>
    <lineage>
        <taxon>Eukaryota</taxon>
        <taxon>Fungi</taxon>
        <taxon>Dikarya</taxon>
        <taxon>Basidiomycota</taxon>
        <taxon>Agaricomycotina</taxon>
        <taxon>Agaricomycetes</taxon>
        <taxon>Polyporales</taxon>
        <taxon>Fomitopsis</taxon>
    </lineage>
</organism>
<evidence type="ECO:0000256" key="16">
    <source>
        <dbReference type="SAM" id="MobiDB-lite"/>
    </source>
</evidence>
<dbReference type="InterPro" id="IPR029061">
    <property type="entry name" value="THDP-binding"/>
</dbReference>
<dbReference type="InterPro" id="IPR001094">
    <property type="entry name" value="Flavdoxin-like"/>
</dbReference>
<feature type="domain" description="Flavodoxin-like" evidence="17">
    <location>
        <begin position="721"/>
        <end position="873"/>
    </location>
</feature>
<proteinExistence type="inferred from homology"/>
<evidence type="ECO:0000256" key="10">
    <source>
        <dbReference type="ARBA" id="ARBA00022857"/>
    </source>
</evidence>
<evidence type="ECO:0000256" key="1">
    <source>
        <dbReference type="ARBA" id="ARBA00001929"/>
    </source>
</evidence>
<dbReference type="GO" id="GO:0000103">
    <property type="term" value="P:sulfate assimilation"/>
    <property type="evidence" value="ECO:0007669"/>
    <property type="project" value="UniProtKB-ARBA"/>
</dbReference>
<dbReference type="SUPFAM" id="SSF52922">
    <property type="entry name" value="TK C-terminal domain-like"/>
    <property type="match status" value="1"/>
</dbReference>
<dbReference type="Pfam" id="PF01077">
    <property type="entry name" value="NIR_SIR"/>
    <property type="match status" value="1"/>
</dbReference>
<dbReference type="PANTHER" id="PTHR11493:SF47">
    <property type="entry name" value="SULFITE REDUCTASE [NADPH] SUBUNIT BETA"/>
    <property type="match status" value="1"/>
</dbReference>